<dbReference type="RefSeq" id="WP_101805848.1">
    <property type="nucleotide sequence ID" value="NZ_NBUC01000079.1"/>
</dbReference>
<dbReference type="InterPro" id="IPR003593">
    <property type="entry name" value="AAA+_ATPase"/>
</dbReference>
<dbReference type="InterPro" id="IPR050319">
    <property type="entry name" value="ABC_transp_ATP-bind"/>
</dbReference>
<proteinExistence type="inferred from homology"/>
<dbReference type="SMART" id="SM00382">
    <property type="entry name" value="AAA"/>
    <property type="match status" value="2"/>
</dbReference>
<dbReference type="NCBIfam" id="NF007739">
    <property type="entry name" value="PRK10419.1"/>
    <property type="match status" value="2"/>
</dbReference>
<dbReference type="InterPro" id="IPR003439">
    <property type="entry name" value="ABC_transporter-like_ATP-bd"/>
</dbReference>
<reference evidence="7 8" key="1">
    <citation type="journal article" date="2018" name="FEMS Microbiol. Ecol.">
        <title>Co-invading symbiotic mutualists of Medicago polymorpha retain high ancestral diversity and contain diverse accessory genomes.</title>
        <authorList>
            <person name="Porter S.S."/>
            <person name="Faber-Hammond J.J."/>
            <person name="Friesen M.L."/>
        </authorList>
    </citation>
    <scope>NUCLEOTIDE SEQUENCE [LARGE SCALE GENOMIC DNA]</scope>
    <source>
        <strain evidence="7 8">Str16</strain>
    </source>
</reference>
<dbReference type="NCBIfam" id="NF008453">
    <property type="entry name" value="PRK11308.1"/>
    <property type="match status" value="2"/>
</dbReference>
<dbReference type="PANTHER" id="PTHR43776">
    <property type="entry name" value="TRANSPORT ATP-BINDING PROTEIN"/>
    <property type="match status" value="1"/>
</dbReference>
<dbReference type="InterPro" id="IPR027417">
    <property type="entry name" value="P-loop_NTPase"/>
</dbReference>
<keyword evidence="8" id="KW-1185">Reference proteome</keyword>
<dbReference type="InterPro" id="IPR013563">
    <property type="entry name" value="Oligopep_ABC_C"/>
</dbReference>
<evidence type="ECO:0000313" key="7">
    <source>
        <dbReference type="EMBL" id="PLU02573.1"/>
    </source>
</evidence>
<evidence type="ECO:0000256" key="5">
    <source>
        <dbReference type="ARBA" id="ARBA00022840"/>
    </source>
</evidence>
<dbReference type="Proteomes" id="UP001190825">
    <property type="component" value="Unassembled WGS sequence"/>
</dbReference>
<organism evidence="7 8">
    <name type="scientific">Sinorhizobium medicae</name>
    <dbReference type="NCBI Taxonomy" id="110321"/>
    <lineage>
        <taxon>Bacteria</taxon>
        <taxon>Pseudomonadati</taxon>
        <taxon>Pseudomonadota</taxon>
        <taxon>Alphaproteobacteria</taxon>
        <taxon>Hyphomicrobiales</taxon>
        <taxon>Rhizobiaceae</taxon>
        <taxon>Sinorhizobium/Ensifer group</taxon>
        <taxon>Sinorhizobium</taxon>
    </lineage>
</organism>
<feature type="domain" description="ABC transporter" evidence="6">
    <location>
        <begin position="10"/>
        <end position="264"/>
    </location>
</feature>
<keyword evidence="4" id="KW-0547">Nucleotide-binding</keyword>
<evidence type="ECO:0000259" key="6">
    <source>
        <dbReference type="PROSITE" id="PS50893"/>
    </source>
</evidence>
<comment type="caution">
    <text evidence="7">The sequence shown here is derived from an EMBL/GenBank/DDBJ whole genome shotgun (WGS) entry which is preliminary data.</text>
</comment>
<keyword evidence="5 7" id="KW-0067">ATP-binding</keyword>
<sequence length="570" mass="62536">MIKPDTLLSVRNLSIDFHLRTHVLHAVRNVSFDLKRGQTMALVGESGSGKSVTARALMRIIDKPGRMIGGQILLDGPNGPMDVARFKEGSREVLAIRGGRIGLIFQEPMSSLSPVHTIGSQIVEAVRLHRRVSKSEARARCVELLRQVEIPQPELMADRYTFEYSGGMRQRAMIAMALACDPQVLIADEPTTALDVTTQAEILDLIKRLQDARGMAMLLITHDMGIVAEVADDVAVMRFGKIVEQGPVDDIFHASQHPYTRQLLDATVKLESGAANRALPASLTSYVEPVLSVRNLTKIYGAPSRMFARSGGRGLVAVDDASLDLFPGENLGIVGESGSGKTTLGRMILRIVEPTSGTVTYRADATSAPVDVTALGKVDLRRYHQDVRLIFQDPFASLNPRMTVKQIIGDPLVISKGMSGKAVEVRVAELMGKVGLDPLAMERYPHAFSGGQRQRIGIARALALNPKVIVADEATSALDVSIRSQILDLMIDIQKQLHLSFIFISHDISVVRYFCDRVAVMHRGKIVEVGDAETICTNPSQPYTRRLISSVPNPDPRNKRMLHRLRTDQV</sequence>
<dbReference type="GO" id="GO:0005524">
    <property type="term" value="F:ATP binding"/>
    <property type="evidence" value="ECO:0007669"/>
    <property type="project" value="UniProtKB-KW"/>
</dbReference>
<dbReference type="SUPFAM" id="SSF52540">
    <property type="entry name" value="P-loop containing nucleoside triphosphate hydrolases"/>
    <property type="match status" value="2"/>
</dbReference>
<evidence type="ECO:0000256" key="1">
    <source>
        <dbReference type="ARBA" id="ARBA00004417"/>
    </source>
</evidence>
<accession>A0ABX4TJY7</accession>
<evidence type="ECO:0000313" key="8">
    <source>
        <dbReference type="Proteomes" id="UP001190825"/>
    </source>
</evidence>
<comment type="subcellular location">
    <subcellularLocation>
        <location evidence="1">Cell inner membrane</location>
        <topology evidence="1">Peripheral membrane protein</topology>
    </subcellularLocation>
</comment>
<dbReference type="PROSITE" id="PS50893">
    <property type="entry name" value="ABC_TRANSPORTER_2"/>
    <property type="match status" value="2"/>
</dbReference>
<dbReference type="EMBL" id="NBUC01000079">
    <property type="protein sequence ID" value="PLU02573.1"/>
    <property type="molecule type" value="Genomic_DNA"/>
</dbReference>
<name>A0ABX4TJY7_9HYPH</name>
<dbReference type="CDD" id="cd03257">
    <property type="entry name" value="ABC_NikE_OppD_transporters"/>
    <property type="match status" value="2"/>
</dbReference>
<evidence type="ECO:0000256" key="3">
    <source>
        <dbReference type="ARBA" id="ARBA00022448"/>
    </source>
</evidence>
<dbReference type="PANTHER" id="PTHR43776:SF7">
    <property type="entry name" value="D,D-DIPEPTIDE TRANSPORT ATP-BINDING PROTEIN DDPF-RELATED"/>
    <property type="match status" value="1"/>
</dbReference>
<keyword evidence="3" id="KW-0813">Transport</keyword>
<gene>
    <name evidence="7" type="ORF">BMJ33_16650</name>
</gene>
<dbReference type="Pfam" id="PF08352">
    <property type="entry name" value="oligo_HPY"/>
    <property type="match status" value="2"/>
</dbReference>
<comment type="similarity">
    <text evidence="2">Belongs to the ABC transporter superfamily.</text>
</comment>
<dbReference type="Gene3D" id="3.40.50.300">
    <property type="entry name" value="P-loop containing nucleotide triphosphate hydrolases"/>
    <property type="match status" value="2"/>
</dbReference>
<protein>
    <submittedName>
        <fullName evidence="7">ABC transporter ATP-binding protein</fullName>
    </submittedName>
</protein>
<evidence type="ECO:0000256" key="2">
    <source>
        <dbReference type="ARBA" id="ARBA00005417"/>
    </source>
</evidence>
<dbReference type="InterPro" id="IPR017871">
    <property type="entry name" value="ABC_transporter-like_CS"/>
</dbReference>
<feature type="domain" description="ABC transporter" evidence="6">
    <location>
        <begin position="291"/>
        <end position="548"/>
    </location>
</feature>
<evidence type="ECO:0000256" key="4">
    <source>
        <dbReference type="ARBA" id="ARBA00022741"/>
    </source>
</evidence>
<dbReference type="PROSITE" id="PS00211">
    <property type="entry name" value="ABC_TRANSPORTER_1"/>
    <property type="match status" value="2"/>
</dbReference>
<dbReference type="Pfam" id="PF00005">
    <property type="entry name" value="ABC_tran"/>
    <property type="match status" value="2"/>
</dbReference>